<protein>
    <submittedName>
        <fullName evidence="2">Radical SAM-superfamily protein</fullName>
    </submittedName>
</protein>
<evidence type="ECO:0000313" key="3">
    <source>
        <dbReference type="Proteomes" id="UP000003157"/>
    </source>
</evidence>
<keyword evidence="3" id="KW-1185">Reference proteome</keyword>
<organism evidence="2 3">
    <name type="scientific">Coprobacillus cateniformis</name>
    <dbReference type="NCBI Taxonomy" id="100884"/>
    <lineage>
        <taxon>Bacteria</taxon>
        <taxon>Bacillati</taxon>
        <taxon>Bacillota</taxon>
        <taxon>Erysipelotrichia</taxon>
        <taxon>Erysipelotrichales</taxon>
        <taxon>Coprobacillaceae</taxon>
        <taxon>Coprobacillus</taxon>
    </lineage>
</organism>
<reference evidence="2 3" key="1">
    <citation type="submission" date="2010-12" db="EMBL/GenBank/DDBJ databases">
        <title>The Genome Sequence of Coprobacillus sp. strain 29_1.</title>
        <authorList>
            <consortium name="The Broad Institute Genome Sequencing Platform"/>
            <person name="Earl A."/>
            <person name="Ward D."/>
            <person name="Feldgarden M."/>
            <person name="Gevers D."/>
            <person name="Daigneault M."/>
            <person name="Sibley C.D."/>
            <person name="White A."/>
            <person name="Strauss J."/>
            <person name="Allen-Vercoe E."/>
            <person name="Young S.K."/>
            <person name="Zeng Q."/>
            <person name="Gargeya S."/>
            <person name="Fitzgerald M."/>
            <person name="Haas B."/>
            <person name="Abouelleil A."/>
            <person name="Alvarado L."/>
            <person name="Arachchi H.M."/>
            <person name="Berlin A."/>
            <person name="Brown A."/>
            <person name="Chapman S.B."/>
            <person name="Chen Z."/>
            <person name="Dunbar C."/>
            <person name="Freedman E."/>
            <person name="Gearin G."/>
            <person name="Gellesch M."/>
            <person name="Goldberg J."/>
            <person name="Griggs A."/>
            <person name="Gujja S."/>
            <person name="Heilman E."/>
            <person name="Heiman D."/>
            <person name="Howarth C."/>
            <person name="Larson L."/>
            <person name="Lui A."/>
            <person name="MacDonald P.J.P."/>
            <person name="Mehta T."/>
            <person name="Montmayeur A."/>
            <person name="Murphy C."/>
            <person name="Neiman D."/>
            <person name="Pearson M."/>
            <person name="Priest M."/>
            <person name="Roberts A."/>
            <person name="Saif S."/>
            <person name="Shea T."/>
            <person name="Shenoy N."/>
            <person name="Sisk P."/>
            <person name="Stolte C."/>
            <person name="Sykes S."/>
            <person name="White J."/>
            <person name="Yandava C."/>
            <person name="Nusbaum C."/>
            <person name="Birren B."/>
        </authorList>
    </citation>
    <scope>NUCLEOTIDE SEQUENCE [LARGE SCALE GENOMIC DNA]</scope>
    <source>
        <strain evidence="2 3">29_1</strain>
    </source>
</reference>
<dbReference type="STRING" id="100884.GCA_000269565_01447"/>
<proteinExistence type="predicted"/>
<sequence length="229" mass="27205">MERYSHITNKVKREIVLLKARPCIWSKCTFCDYIEDNSTCTKEMIEINNQVLDLITGEYGILEVIDSASIFELPKESLLKIKEVIKKKHIHTLFIESHWIYHKHIQEIRDFFGIKTIVKIGVETFDDHFRNDYLNKNATFQSIEELKKYFDSPCLMVGIKGQTKDMITKDMEILTKCFEYGTISVYRNNSTSVKRDDELVHWFMQEYDYLIDDERYDFLYDPTDFGVGE</sequence>
<dbReference type="OrthoDB" id="5321814at2"/>
<name>E7G665_9FIRM</name>
<dbReference type="GeneID" id="78229323"/>
<accession>E7G665</accession>
<dbReference type="SMART" id="SM00729">
    <property type="entry name" value="Elp3"/>
    <property type="match status" value="1"/>
</dbReference>
<comment type="caution">
    <text evidence="2">The sequence shown here is derived from an EMBL/GenBank/DDBJ whole genome shotgun (WGS) entry which is preliminary data.</text>
</comment>
<evidence type="ECO:0000313" key="2">
    <source>
        <dbReference type="EMBL" id="EFW06716.1"/>
    </source>
</evidence>
<evidence type="ECO:0000259" key="1">
    <source>
        <dbReference type="SMART" id="SM00729"/>
    </source>
</evidence>
<dbReference type="Proteomes" id="UP000003157">
    <property type="component" value="Unassembled WGS sequence"/>
</dbReference>
<dbReference type="eggNOG" id="COG1244">
    <property type="taxonomic scope" value="Bacteria"/>
</dbReference>
<dbReference type="EMBL" id="ADKX01000001">
    <property type="protein sequence ID" value="EFW06716.1"/>
    <property type="molecule type" value="Genomic_DNA"/>
</dbReference>
<feature type="domain" description="Elp3/MiaA/NifB-like radical SAM core" evidence="1">
    <location>
        <begin position="13"/>
        <end position="221"/>
    </location>
</feature>
<gene>
    <name evidence="2" type="ORF">HMPREF9488_00253</name>
</gene>
<dbReference type="RefSeq" id="WP_008787381.1">
    <property type="nucleotide sequence ID" value="NZ_AKCB01000001.1"/>
</dbReference>
<dbReference type="AlphaFoldDB" id="E7G665"/>
<dbReference type="GO" id="GO:0051536">
    <property type="term" value="F:iron-sulfur cluster binding"/>
    <property type="evidence" value="ECO:0007669"/>
    <property type="project" value="InterPro"/>
</dbReference>
<dbReference type="GO" id="GO:0003824">
    <property type="term" value="F:catalytic activity"/>
    <property type="evidence" value="ECO:0007669"/>
    <property type="project" value="InterPro"/>
</dbReference>
<dbReference type="InterPro" id="IPR006638">
    <property type="entry name" value="Elp3/MiaA/NifB-like_rSAM"/>
</dbReference>
<dbReference type="HOGENOM" id="CLU_103667_0_0_9"/>